<dbReference type="InterPro" id="IPR036890">
    <property type="entry name" value="HATPase_C_sf"/>
</dbReference>
<reference evidence="13" key="1">
    <citation type="journal article" date="2019" name="Int. J. Syst. Evol. Microbiol.">
        <title>The Global Catalogue of Microorganisms (GCM) 10K type strain sequencing project: providing services to taxonomists for standard genome sequencing and annotation.</title>
        <authorList>
            <consortium name="The Broad Institute Genomics Platform"/>
            <consortium name="The Broad Institute Genome Sequencing Center for Infectious Disease"/>
            <person name="Wu L."/>
            <person name="Ma J."/>
        </authorList>
    </citation>
    <scope>NUCLEOTIDE SEQUENCE [LARGE SCALE GENOMIC DNA]</scope>
    <source>
        <strain evidence="13">CCUG 59129</strain>
    </source>
</reference>
<evidence type="ECO:0000256" key="1">
    <source>
        <dbReference type="ARBA" id="ARBA00000085"/>
    </source>
</evidence>
<dbReference type="PANTHER" id="PTHR24421">
    <property type="entry name" value="NITRATE/NITRITE SENSOR PROTEIN NARX-RELATED"/>
    <property type="match status" value="1"/>
</dbReference>
<organism evidence="12 13">
    <name type="scientific">Paenibacillus chungangensis</name>
    <dbReference type="NCBI Taxonomy" id="696535"/>
    <lineage>
        <taxon>Bacteria</taxon>
        <taxon>Bacillati</taxon>
        <taxon>Bacillota</taxon>
        <taxon>Bacilli</taxon>
        <taxon>Bacillales</taxon>
        <taxon>Paenibacillaceae</taxon>
        <taxon>Paenibacillus</taxon>
    </lineage>
</organism>
<dbReference type="Proteomes" id="UP001596989">
    <property type="component" value="Unassembled WGS sequence"/>
</dbReference>
<keyword evidence="8" id="KW-0902">Two-component regulatory system</keyword>
<evidence type="ECO:0000313" key="13">
    <source>
        <dbReference type="Proteomes" id="UP001596989"/>
    </source>
</evidence>
<evidence type="ECO:0000256" key="2">
    <source>
        <dbReference type="ARBA" id="ARBA00012438"/>
    </source>
</evidence>
<protein>
    <recommendedName>
        <fullName evidence="2">histidine kinase</fullName>
        <ecNumber evidence="2">2.7.13.3</ecNumber>
    </recommendedName>
</protein>
<feature type="domain" description="Signal transduction histidine kinase subgroup 3 dimerisation and phosphoacceptor" evidence="11">
    <location>
        <begin position="80"/>
        <end position="144"/>
    </location>
</feature>
<keyword evidence="4" id="KW-0808">Transferase</keyword>
<dbReference type="CDD" id="cd16917">
    <property type="entry name" value="HATPase_UhpB-NarQ-NarX-like"/>
    <property type="match status" value="1"/>
</dbReference>
<evidence type="ECO:0000256" key="8">
    <source>
        <dbReference type="ARBA" id="ARBA00023012"/>
    </source>
</evidence>
<feature type="transmembrane region" description="Helical" evidence="9">
    <location>
        <begin position="9"/>
        <end position="28"/>
    </location>
</feature>
<dbReference type="Pfam" id="PF07730">
    <property type="entry name" value="HisKA_3"/>
    <property type="match status" value="1"/>
</dbReference>
<accession>A0ABW3HUX7</accession>
<proteinExistence type="predicted"/>
<keyword evidence="9" id="KW-0472">Membrane</keyword>
<dbReference type="Gene3D" id="3.30.565.10">
    <property type="entry name" value="Histidine kinase-like ATPase, C-terminal domain"/>
    <property type="match status" value="1"/>
</dbReference>
<comment type="catalytic activity">
    <reaction evidence="1">
        <text>ATP + protein L-histidine = ADP + protein N-phospho-L-histidine.</text>
        <dbReference type="EC" id="2.7.13.3"/>
    </reaction>
</comment>
<keyword evidence="3" id="KW-0597">Phosphoprotein</keyword>
<dbReference type="Pfam" id="PF02518">
    <property type="entry name" value="HATPase_c"/>
    <property type="match status" value="1"/>
</dbReference>
<dbReference type="RefSeq" id="WP_377566862.1">
    <property type="nucleotide sequence ID" value="NZ_JBHTJZ010000035.1"/>
</dbReference>
<gene>
    <name evidence="12" type="ORF">ACFQ2I_18585</name>
</gene>
<keyword evidence="7" id="KW-0067">ATP-binding</keyword>
<sequence>MSYKWLKWLILWIPTIVIGVWEYVRHAFLLPYISMDLGNLLAPVFVFSVTLTLLRSLFKKLEGMQNSLKQQEVMKAAFEEREQLARELHDGISQSLFMLSVKLNKLDKAATPDDAARTMEEIRNTVRHVHEDVRQSIGNLQTPPAAPDTNWLQSLHNVIGEMGLASGIRTEVDWQLQDGMLTAKEKIELLAIIRESLMNIRKHAEADAVTIKAEAVTDRGDGKHCFHCSIEDNGVGVDEQKLEKKGKYGVKMMLERAHSMGWALQITSKESGGTVVNICGGGKKR</sequence>
<evidence type="ECO:0000256" key="9">
    <source>
        <dbReference type="SAM" id="Phobius"/>
    </source>
</evidence>
<evidence type="ECO:0000259" key="10">
    <source>
        <dbReference type="Pfam" id="PF02518"/>
    </source>
</evidence>
<keyword evidence="5" id="KW-0547">Nucleotide-binding</keyword>
<evidence type="ECO:0000256" key="6">
    <source>
        <dbReference type="ARBA" id="ARBA00022777"/>
    </source>
</evidence>
<name>A0ABW3HUX7_9BACL</name>
<keyword evidence="13" id="KW-1185">Reference proteome</keyword>
<keyword evidence="9" id="KW-1133">Transmembrane helix</keyword>
<dbReference type="Gene3D" id="1.20.5.1930">
    <property type="match status" value="1"/>
</dbReference>
<comment type="caution">
    <text evidence="12">The sequence shown here is derived from an EMBL/GenBank/DDBJ whole genome shotgun (WGS) entry which is preliminary data.</text>
</comment>
<evidence type="ECO:0000313" key="12">
    <source>
        <dbReference type="EMBL" id="MFD0961362.1"/>
    </source>
</evidence>
<dbReference type="GO" id="GO:0016301">
    <property type="term" value="F:kinase activity"/>
    <property type="evidence" value="ECO:0007669"/>
    <property type="project" value="UniProtKB-KW"/>
</dbReference>
<keyword evidence="9" id="KW-0812">Transmembrane</keyword>
<evidence type="ECO:0000256" key="5">
    <source>
        <dbReference type="ARBA" id="ARBA00022741"/>
    </source>
</evidence>
<dbReference type="InterPro" id="IPR011712">
    <property type="entry name" value="Sig_transdc_His_kin_sub3_dim/P"/>
</dbReference>
<evidence type="ECO:0000256" key="4">
    <source>
        <dbReference type="ARBA" id="ARBA00022679"/>
    </source>
</evidence>
<dbReference type="EMBL" id="JBHTJZ010000035">
    <property type="protein sequence ID" value="MFD0961362.1"/>
    <property type="molecule type" value="Genomic_DNA"/>
</dbReference>
<evidence type="ECO:0000256" key="7">
    <source>
        <dbReference type="ARBA" id="ARBA00022840"/>
    </source>
</evidence>
<evidence type="ECO:0000259" key="11">
    <source>
        <dbReference type="Pfam" id="PF07730"/>
    </source>
</evidence>
<evidence type="ECO:0000256" key="3">
    <source>
        <dbReference type="ARBA" id="ARBA00022553"/>
    </source>
</evidence>
<dbReference type="EC" id="2.7.13.3" evidence="2"/>
<feature type="domain" description="Histidine kinase/HSP90-like ATPase" evidence="10">
    <location>
        <begin position="187"/>
        <end position="278"/>
    </location>
</feature>
<feature type="transmembrane region" description="Helical" evidence="9">
    <location>
        <begin position="40"/>
        <end position="58"/>
    </location>
</feature>
<dbReference type="InterPro" id="IPR050482">
    <property type="entry name" value="Sensor_HK_TwoCompSys"/>
</dbReference>
<dbReference type="PANTHER" id="PTHR24421:SF10">
    <property type="entry name" value="NITRATE_NITRITE SENSOR PROTEIN NARQ"/>
    <property type="match status" value="1"/>
</dbReference>
<keyword evidence="6 12" id="KW-0418">Kinase</keyword>
<dbReference type="InterPro" id="IPR003594">
    <property type="entry name" value="HATPase_dom"/>
</dbReference>
<dbReference type="SUPFAM" id="SSF55874">
    <property type="entry name" value="ATPase domain of HSP90 chaperone/DNA topoisomerase II/histidine kinase"/>
    <property type="match status" value="1"/>
</dbReference>